<feature type="region of interest" description="Disordered" evidence="1">
    <location>
        <begin position="30"/>
        <end position="52"/>
    </location>
</feature>
<protein>
    <submittedName>
        <fullName evidence="2">Uncharacterized protein</fullName>
    </submittedName>
</protein>
<dbReference type="AlphaFoldDB" id="S9QHM9"/>
<dbReference type="RefSeq" id="WP_002626578.1">
    <property type="nucleotide sequence ID" value="NZ_ANAH02000011.1"/>
</dbReference>
<evidence type="ECO:0000313" key="2">
    <source>
        <dbReference type="EMBL" id="EPX60789.1"/>
    </source>
</evidence>
<evidence type="ECO:0000256" key="1">
    <source>
        <dbReference type="SAM" id="MobiDB-lite"/>
    </source>
</evidence>
<organism evidence="2 3">
    <name type="scientific">Cystobacter fuscus (strain ATCC 25194 / DSM 2262 / NBRC 100088 / M29)</name>
    <dbReference type="NCBI Taxonomy" id="1242864"/>
    <lineage>
        <taxon>Bacteria</taxon>
        <taxon>Pseudomonadati</taxon>
        <taxon>Myxococcota</taxon>
        <taxon>Myxococcia</taxon>
        <taxon>Myxococcales</taxon>
        <taxon>Cystobacterineae</taxon>
        <taxon>Archangiaceae</taxon>
        <taxon>Cystobacter</taxon>
    </lineage>
</organism>
<feature type="compositionally biased region" description="Low complexity" evidence="1">
    <location>
        <begin position="31"/>
        <end position="52"/>
    </location>
</feature>
<evidence type="ECO:0000313" key="3">
    <source>
        <dbReference type="Proteomes" id="UP000011682"/>
    </source>
</evidence>
<gene>
    <name evidence="2" type="ORF">D187_001438</name>
</gene>
<comment type="caution">
    <text evidence="2">The sequence shown here is derived from an EMBL/GenBank/DDBJ whole genome shotgun (WGS) entry which is preliminary data.</text>
</comment>
<name>S9QHM9_CYSF2</name>
<sequence length="52" mass="5466">MKKELVSFNDVVSDIPSLVELDDETLETVVGGYSSDDGSGEPSEGPSCNTLC</sequence>
<keyword evidence="3" id="KW-1185">Reference proteome</keyword>
<reference evidence="2" key="1">
    <citation type="submission" date="2013-05" db="EMBL/GenBank/DDBJ databases">
        <title>Genome assembly of Cystobacter fuscus DSM 2262.</title>
        <authorList>
            <person name="Sharma G."/>
            <person name="Khatri I."/>
            <person name="Kaur C."/>
            <person name="Mayilraj S."/>
            <person name="Subramanian S."/>
        </authorList>
    </citation>
    <scope>NUCLEOTIDE SEQUENCE [LARGE SCALE GENOMIC DNA]</scope>
    <source>
        <strain evidence="2">DSM 2262</strain>
    </source>
</reference>
<dbReference type="EMBL" id="ANAH02000011">
    <property type="protein sequence ID" value="EPX60789.1"/>
    <property type="molecule type" value="Genomic_DNA"/>
</dbReference>
<accession>S9QHM9</accession>
<dbReference type="Proteomes" id="UP000011682">
    <property type="component" value="Unassembled WGS sequence"/>
</dbReference>
<proteinExistence type="predicted"/>